<feature type="region of interest" description="Disordered" evidence="1">
    <location>
        <begin position="196"/>
        <end position="220"/>
    </location>
</feature>
<keyword evidence="2" id="KW-0472">Membrane</keyword>
<keyword evidence="2" id="KW-1133">Transmembrane helix</keyword>
<feature type="transmembrane region" description="Helical" evidence="2">
    <location>
        <begin position="7"/>
        <end position="29"/>
    </location>
</feature>
<accession>A0A078A0S4</accession>
<evidence type="ECO:0000256" key="1">
    <source>
        <dbReference type="SAM" id="MobiDB-lite"/>
    </source>
</evidence>
<evidence type="ECO:0000256" key="2">
    <source>
        <dbReference type="SAM" id="Phobius"/>
    </source>
</evidence>
<feature type="transmembrane region" description="Helical" evidence="2">
    <location>
        <begin position="49"/>
        <end position="74"/>
    </location>
</feature>
<sequence length="220" mass="24770">MLLLIKSIYNILVLAISTAALVVLVGYVKSTYDLDIASSPKAMLNLKEILLPPLLNLQIFIFIFDAVVALYYIYNWPIWDGIKKRFVYYQFEATQVEKQDVSSLLLNTVFVILTKGLALAILITMQAFCKREMDKLHDRFQYKPEDKESVSSLSLQISNCGVGIALDSLLAVLLLVSIVINCATVGTPLQSKNKSRTERKYQEIVQEGERPDLSQSVESN</sequence>
<organism evidence="3 4">
    <name type="scientific">Stylonychia lemnae</name>
    <name type="common">Ciliate</name>
    <dbReference type="NCBI Taxonomy" id="5949"/>
    <lineage>
        <taxon>Eukaryota</taxon>
        <taxon>Sar</taxon>
        <taxon>Alveolata</taxon>
        <taxon>Ciliophora</taxon>
        <taxon>Intramacronucleata</taxon>
        <taxon>Spirotrichea</taxon>
        <taxon>Stichotrichia</taxon>
        <taxon>Sporadotrichida</taxon>
        <taxon>Oxytrichidae</taxon>
        <taxon>Stylonychinae</taxon>
        <taxon>Stylonychia</taxon>
    </lineage>
</organism>
<proteinExistence type="predicted"/>
<feature type="transmembrane region" description="Helical" evidence="2">
    <location>
        <begin position="169"/>
        <end position="189"/>
    </location>
</feature>
<keyword evidence="4" id="KW-1185">Reference proteome</keyword>
<dbReference type="AlphaFoldDB" id="A0A078A0S4"/>
<reference evidence="3 4" key="1">
    <citation type="submission" date="2014-06" db="EMBL/GenBank/DDBJ databases">
        <authorList>
            <person name="Swart Estienne"/>
        </authorList>
    </citation>
    <scope>NUCLEOTIDE SEQUENCE [LARGE SCALE GENOMIC DNA]</scope>
    <source>
        <strain evidence="3 4">130c</strain>
    </source>
</reference>
<feature type="transmembrane region" description="Helical" evidence="2">
    <location>
        <begin position="104"/>
        <end position="128"/>
    </location>
</feature>
<evidence type="ECO:0000313" key="4">
    <source>
        <dbReference type="Proteomes" id="UP000039865"/>
    </source>
</evidence>
<feature type="compositionally biased region" description="Basic and acidic residues" evidence="1">
    <location>
        <begin position="196"/>
        <end position="212"/>
    </location>
</feature>
<name>A0A078A0S4_STYLE</name>
<keyword evidence="2" id="KW-0812">Transmembrane</keyword>
<dbReference type="InParanoid" id="A0A078A0S4"/>
<dbReference type="EMBL" id="CCKQ01004582">
    <property type="protein sequence ID" value="CDW75740.1"/>
    <property type="molecule type" value="Genomic_DNA"/>
</dbReference>
<gene>
    <name evidence="3" type="primary">Contig3926.g4194</name>
    <name evidence="3" type="ORF">STYLEM_4735</name>
</gene>
<protein>
    <submittedName>
        <fullName evidence="3">Uncharacterized protein</fullName>
    </submittedName>
</protein>
<dbReference type="Proteomes" id="UP000039865">
    <property type="component" value="Unassembled WGS sequence"/>
</dbReference>
<evidence type="ECO:0000313" key="3">
    <source>
        <dbReference type="EMBL" id="CDW75740.1"/>
    </source>
</evidence>